<dbReference type="AlphaFoldDB" id="A0A1L5FCU7"/>
<dbReference type="EMBL" id="CP018335">
    <property type="protein sequence ID" value="APM40838.1"/>
    <property type="molecule type" value="Genomic_DNA"/>
</dbReference>
<evidence type="ECO:0000313" key="2">
    <source>
        <dbReference type="Proteomes" id="UP000184604"/>
    </source>
</evidence>
<gene>
    <name evidence="1" type="ORF">BS101_20060</name>
</gene>
<reference evidence="1 2" key="1">
    <citation type="submission" date="2016-12" db="EMBL/GenBank/DDBJ databases">
        <title>Complete genome sequence of Clostridium kluyveri JZZ isolated from the pit mud of a Chinese flavor liquor-making factory.</title>
        <authorList>
            <person name="Wang Y."/>
        </authorList>
    </citation>
    <scope>NUCLEOTIDE SEQUENCE [LARGE SCALE GENOMIC DNA]</scope>
    <source>
        <strain evidence="1 2">JZZ</strain>
    </source>
</reference>
<name>A0A1L5FCU7_CLOKL</name>
<sequence length="110" mass="12687">MKKHEINLDKGKKRLSVKVWGMYEEKDAKSFIEEFQKTAAAIQPSEYTLSFDCKELKVSTRDMVPMLEGCFKMYKDLNFNKVIINAGNNATLKMQFTRIARNSGLDVEIV</sequence>
<organism evidence="1 2">
    <name type="scientific">Clostridium kluyveri</name>
    <dbReference type="NCBI Taxonomy" id="1534"/>
    <lineage>
        <taxon>Bacteria</taxon>
        <taxon>Bacillati</taxon>
        <taxon>Bacillota</taxon>
        <taxon>Clostridia</taxon>
        <taxon>Eubacteriales</taxon>
        <taxon>Clostridiaceae</taxon>
        <taxon>Clostridium</taxon>
    </lineage>
</organism>
<proteinExistence type="predicted"/>
<protein>
    <recommendedName>
        <fullName evidence="3">STAS domain-containing protein</fullName>
    </recommendedName>
</protein>
<dbReference type="RefSeq" id="WP_073540396.1">
    <property type="nucleotide sequence ID" value="NZ_CP018335.1"/>
</dbReference>
<dbReference type="Proteomes" id="UP000184604">
    <property type="component" value="Chromosome"/>
</dbReference>
<dbReference type="OrthoDB" id="2867965at2"/>
<accession>A0A1L5FCU7</accession>
<evidence type="ECO:0008006" key="3">
    <source>
        <dbReference type="Google" id="ProtNLM"/>
    </source>
</evidence>
<evidence type="ECO:0000313" key="1">
    <source>
        <dbReference type="EMBL" id="APM40838.1"/>
    </source>
</evidence>